<evidence type="ECO:0000313" key="2">
    <source>
        <dbReference type="Proteomes" id="UP001300012"/>
    </source>
</evidence>
<dbReference type="EMBL" id="JANQBD010000009">
    <property type="protein sequence ID" value="MCR8632459.1"/>
    <property type="molecule type" value="Genomic_DNA"/>
</dbReference>
<name>A0ABT1YJ66_9BACL</name>
<protein>
    <recommendedName>
        <fullName evidence="3">Spore coat protein</fullName>
    </recommendedName>
</protein>
<dbReference type="RefSeq" id="WP_258214042.1">
    <property type="nucleotide sequence ID" value="NZ_JANQBD010000009.1"/>
</dbReference>
<reference evidence="1 2" key="1">
    <citation type="submission" date="2022-08" db="EMBL/GenBank/DDBJ databases">
        <title>Paenibacillus endoradicis sp. nov., Paenibacillus radicibacter sp. nov and Paenibacillus pararadicis sp. nov., three cold-adapted plant growth-promoting bacteria isolated from root of Larix gmelinii in Great Khingan.</title>
        <authorList>
            <person name="Xue H."/>
        </authorList>
    </citation>
    <scope>NUCLEOTIDE SEQUENCE [LARGE SCALE GENOMIC DNA]</scope>
    <source>
        <strain evidence="1 2">N5-1-1-5</strain>
    </source>
</reference>
<gene>
    <name evidence="1" type="ORF">NV381_14725</name>
</gene>
<keyword evidence="2" id="KW-1185">Reference proteome</keyword>
<sequence>MYTQQQQQQQQQQGNMVSSKELAYITDCLKNEDLLAKLAVQSAADSQSPQLKQVLIQLAQDRLQHTDQLLRTLQQQSQLTH</sequence>
<evidence type="ECO:0008006" key="3">
    <source>
        <dbReference type="Google" id="ProtNLM"/>
    </source>
</evidence>
<comment type="caution">
    <text evidence="1">The sequence shown here is derived from an EMBL/GenBank/DDBJ whole genome shotgun (WGS) entry which is preliminary data.</text>
</comment>
<dbReference type="Proteomes" id="UP001300012">
    <property type="component" value="Unassembled WGS sequence"/>
</dbReference>
<accession>A0ABT1YJ66</accession>
<evidence type="ECO:0000313" key="1">
    <source>
        <dbReference type="EMBL" id="MCR8632459.1"/>
    </source>
</evidence>
<proteinExistence type="predicted"/>
<organism evidence="1 2">
    <name type="scientific">Paenibacillus radicis</name>
    <name type="common">ex Xue et al. 2023</name>
    <dbReference type="NCBI Taxonomy" id="2972489"/>
    <lineage>
        <taxon>Bacteria</taxon>
        <taxon>Bacillati</taxon>
        <taxon>Bacillota</taxon>
        <taxon>Bacilli</taxon>
        <taxon>Bacillales</taxon>
        <taxon>Paenibacillaceae</taxon>
        <taxon>Paenibacillus</taxon>
    </lineage>
</organism>